<keyword evidence="4" id="KW-0965">Cell junction</keyword>
<feature type="compositionally biased region" description="Low complexity" evidence="7">
    <location>
        <begin position="532"/>
        <end position="546"/>
    </location>
</feature>
<feature type="region of interest" description="Disordered" evidence="7">
    <location>
        <begin position="960"/>
        <end position="1010"/>
    </location>
</feature>
<dbReference type="AlphaFoldDB" id="A0A6F9D654"/>
<dbReference type="Pfam" id="PF12240">
    <property type="entry name" value="Angiomotin_C"/>
    <property type="match status" value="1"/>
</dbReference>
<feature type="region of interest" description="Disordered" evidence="7">
    <location>
        <begin position="417"/>
        <end position="470"/>
    </location>
</feature>
<evidence type="ECO:0000256" key="7">
    <source>
        <dbReference type="SAM" id="MobiDB-lite"/>
    </source>
</evidence>
<evidence type="ECO:0000256" key="1">
    <source>
        <dbReference type="ARBA" id="ARBA00004282"/>
    </source>
</evidence>
<dbReference type="GO" id="GO:0030334">
    <property type="term" value="P:regulation of cell migration"/>
    <property type="evidence" value="ECO:0007669"/>
    <property type="project" value="TreeGrafter"/>
</dbReference>
<feature type="compositionally biased region" description="Polar residues" evidence="7">
    <location>
        <begin position="291"/>
        <end position="302"/>
    </location>
</feature>
<evidence type="ECO:0000256" key="3">
    <source>
        <dbReference type="ARBA" id="ARBA00022553"/>
    </source>
</evidence>
<feature type="compositionally biased region" description="Polar residues" evidence="7">
    <location>
        <begin position="562"/>
        <end position="579"/>
    </location>
</feature>
<organism evidence="9">
    <name type="scientific">Phallusia mammillata</name>
    <dbReference type="NCBI Taxonomy" id="59560"/>
    <lineage>
        <taxon>Eukaryota</taxon>
        <taxon>Metazoa</taxon>
        <taxon>Chordata</taxon>
        <taxon>Tunicata</taxon>
        <taxon>Ascidiacea</taxon>
        <taxon>Phlebobranchia</taxon>
        <taxon>Ascidiidae</taxon>
        <taxon>Phallusia</taxon>
    </lineage>
</organism>
<keyword evidence="5 6" id="KW-0175">Coiled coil</keyword>
<dbReference type="InterPro" id="IPR051747">
    <property type="entry name" value="Angiomotin-like"/>
</dbReference>
<feature type="compositionally biased region" description="Low complexity" evidence="7">
    <location>
        <begin position="624"/>
        <end position="650"/>
    </location>
</feature>
<reference evidence="9" key="1">
    <citation type="submission" date="2020-04" db="EMBL/GenBank/DDBJ databases">
        <authorList>
            <person name="Neveu A P."/>
        </authorList>
    </citation>
    <scope>NUCLEOTIDE SEQUENCE</scope>
    <source>
        <tissue evidence="9">Whole embryo</tissue>
    </source>
</reference>
<dbReference type="PRINTS" id="PR01807">
    <property type="entry name" value="ANGIOMOTIN"/>
</dbReference>
<comment type="subcellular location">
    <subcellularLocation>
        <location evidence="1">Cell junction</location>
    </subcellularLocation>
</comment>
<feature type="compositionally biased region" description="Polar residues" evidence="7">
    <location>
        <begin position="417"/>
        <end position="429"/>
    </location>
</feature>
<evidence type="ECO:0000256" key="4">
    <source>
        <dbReference type="ARBA" id="ARBA00022949"/>
    </source>
</evidence>
<feature type="compositionally biased region" description="Low complexity" evidence="7">
    <location>
        <begin position="602"/>
        <end position="614"/>
    </location>
</feature>
<evidence type="ECO:0000256" key="5">
    <source>
        <dbReference type="ARBA" id="ARBA00023054"/>
    </source>
</evidence>
<feature type="compositionally biased region" description="Polar residues" evidence="7">
    <location>
        <begin position="492"/>
        <end position="531"/>
    </location>
</feature>
<feature type="compositionally biased region" description="Polar residues" evidence="7">
    <location>
        <begin position="1061"/>
        <end position="1076"/>
    </location>
</feature>
<dbReference type="GO" id="GO:0005886">
    <property type="term" value="C:plasma membrane"/>
    <property type="evidence" value="ECO:0007669"/>
    <property type="project" value="TreeGrafter"/>
</dbReference>
<dbReference type="GO" id="GO:0030036">
    <property type="term" value="P:actin cytoskeleton organization"/>
    <property type="evidence" value="ECO:0007669"/>
    <property type="project" value="TreeGrafter"/>
</dbReference>
<feature type="coiled-coil region" evidence="6">
    <location>
        <begin position="703"/>
        <end position="797"/>
    </location>
</feature>
<feature type="domain" description="Angiomotin C-terminal" evidence="8">
    <location>
        <begin position="822"/>
        <end position="929"/>
    </location>
</feature>
<feature type="region of interest" description="Disordered" evidence="7">
    <location>
        <begin position="252"/>
        <end position="350"/>
    </location>
</feature>
<dbReference type="EMBL" id="LR782889">
    <property type="protein sequence ID" value="CAB3221482.1"/>
    <property type="molecule type" value="mRNA"/>
</dbReference>
<evidence type="ECO:0000256" key="6">
    <source>
        <dbReference type="SAM" id="Coils"/>
    </source>
</evidence>
<dbReference type="PANTHER" id="PTHR14826:SF14">
    <property type="entry name" value="ANGIOMOTIN_C DOMAIN-CONTAINING PROTEIN"/>
    <property type="match status" value="1"/>
</dbReference>
<feature type="compositionally biased region" description="Basic and acidic residues" evidence="7">
    <location>
        <begin position="994"/>
        <end position="1010"/>
    </location>
</feature>
<feature type="compositionally biased region" description="Polar residues" evidence="7">
    <location>
        <begin position="252"/>
        <end position="278"/>
    </location>
</feature>
<dbReference type="InterPro" id="IPR009114">
    <property type="entry name" value="Angiomotin"/>
</dbReference>
<feature type="compositionally biased region" description="Polar residues" evidence="7">
    <location>
        <begin position="41"/>
        <end position="64"/>
    </location>
</feature>
<keyword evidence="3" id="KW-0597">Phosphoprotein</keyword>
<feature type="region of interest" description="Disordered" evidence="7">
    <location>
        <begin position="492"/>
        <end position="579"/>
    </location>
</feature>
<comment type="similarity">
    <text evidence="2">Belongs to the angiomotin family.</text>
</comment>
<dbReference type="GO" id="GO:0005923">
    <property type="term" value="C:bicellular tight junction"/>
    <property type="evidence" value="ECO:0007669"/>
    <property type="project" value="TreeGrafter"/>
</dbReference>
<feature type="region of interest" description="Disordered" evidence="7">
    <location>
        <begin position="1027"/>
        <end position="1118"/>
    </location>
</feature>
<evidence type="ECO:0000256" key="2">
    <source>
        <dbReference type="ARBA" id="ARBA00010300"/>
    </source>
</evidence>
<evidence type="ECO:0000313" key="9">
    <source>
        <dbReference type="EMBL" id="CAB3221482.1"/>
    </source>
</evidence>
<evidence type="ECO:0000259" key="8">
    <source>
        <dbReference type="Pfam" id="PF12240"/>
    </source>
</evidence>
<feature type="region of interest" description="Disordered" evidence="7">
    <location>
        <begin position="41"/>
        <end position="232"/>
    </location>
</feature>
<dbReference type="InterPro" id="IPR024646">
    <property type="entry name" value="Angiomotin_C"/>
</dbReference>
<feature type="compositionally biased region" description="Polar residues" evidence="7">
    <location>
        <begin position="960"/>
        <end position="991"/>
    </location>
</feature>
<sequence>MTERNGGTVLHRLLAEKFKNDDPFASSGQGVFNSICSPSQLTTNPGVGDISSNQYNSDPSQTTESDPEARLDALCRSTLQRSGDESCPQTQSSSAPSRRPPPSYAEARLEITHTPAETPDRTFSSTVPQMMTPRYHKSPSPSTSADNKHYKHPSNKRMQESSKSADAVKERIKLNGHPKSNSGGDEYLYTDSLRSSDSCRKVQLRGIRGRKNSSVTRSSSLHQNQEDKTHFHRVSLEEQRFLPLSNEKLNAIHNSPKTNQEPPKSKHTTSLSNTTNTGRKPGHKEQRRYSAHSSPFQTQSPRSSEDAIATAQTPTYAQVGTNQNSDSSTSEAVHPNGVSSNMPQTPTANPNTTFVRNQVATPTMHGHYYQPVGMMGQNQTAAPAHVQLINTQSPPRRPPPPYPAGMMGLEQVAVQQQEDASTWQPQRPNSLALGQPCKKKGNSCGSALNSPTVTSPTSIPNSFPGTPMRGTPFYSTNKESPYATPGFQQHYQAPANTTTNNLPHQRQTSNGNGNGQYLTRTNSGRNVLMQGTSSSSSSSTATAVSTPNYQEMPSFPEVPQRSPVQPSTNTYAMQNPSNSNYLQDAFVPVTNGVGVSKSDSMNSGTSTTSSGASRIARRRKRNSSSKGNNYQTNTSSSGSSSNGGSRPNSNADLTDRLLVENENLSVQLQTYQMKLKRFETIQAELQRITEEHHALYLSANKREALENELKNKLTAKVNRLEQEKQTLESKILVMTGDLKAINLSSKDDEAKERNIMQLFDSQNRKFAEKERQLQEELEECRERLSEQNGEIDLLSSSLSKAEATITCFKEKFLQSTEVDTHTEQLSERLTTLQKIVEERQDVESELRDRLKRQLLQRPLRSTSSNDEGISEMDATADAPGSGFVDLFNNRESQMLGVKAEMLKWQHMYLEQGLLQHVQTSGNAQVMGSRTKIYKALRNHRHTISDPGFDKISIVQCSFPSTPNSLTQRQRKIPQTDTKATPVKNNSASDLSNAAEKETSCHRETAKHSTDRIDCACQTPDGDWALGKGAPVAGDAGSSQCSAGRSGTGRNSMIETEPSEGYHSQQSSGSPTPNTEKSSVHFPTPGDYSGSANTTPMREISTGVIRRNRSADVLQSLNV</sequence>
<dbReference type="PANTHER" id="PTHR14826">
    <property type="entry name" value="ANGIOMOTIN"/>
    <property type="match status" value="1"/>
</dbReference>
<protein>
    <submittedName>
        <fullName evidence="9">Angiomotin-like protein 2</fullName>
    </submittedName>
</protein>
<feature type="compositionally biased region" description="Polar residues" evidence="7">
    <location>
        <begin position="443"/>
        <end position="464"/>
    </location>
</feature>
<feature type="region of interest" description="Disordered" evidence="7">
    <location>
        <begin position="593"/>
        <end position="652"/>
    </location>
</feature>
<gene>
    <name evidence="9" type="primary">Amotl2</name>
</gene>
<name>A0A6F9D654_9ASCI</name>
<dbReference type="GO" id="GO:0031410">
    <property type="term" value="C:cytoplasmic vesicle"/>
    <property type="evidence" value="ECO:0007669"/>
    <property type="project" value="TreeGrafter"/>
</dbReference>
<feature type="compositionally biased region" description="Polar residues" evidence="7">
    <location>
        <begin position="212"/>
        <end position="223"/>
    </location>
</feature>
<feature type="compositionally biased region" description="Polar residues" evidence="7">
    <location>
        <begin position="1036"/>
        <end position="1053"/>
    </location>
</feature>
<feature type="compositionally biased region" description="Polar residues" evidence="7">
    <location>
        <begin position="310"/>
        <end position="350"/>
    </location>
</feature>
<feature type="compositionally biased region" description="Polar residues" evidence="7">
    <location>
        <begin position="77"/>
        <end position="91"/>
    </location>
</feature>
<proteinExistence type="evidence at transcript level"/>
<accession>A0A6F9D654</accession>